<dbReference type="Gene3D" id="3.20.20.100">
    <property type="entry name" value="NADP-dependent oxidoreductase domain"/>
    <property type="match status" value="1"/>
</dbReference>
<accession>A0A1Y0HMI0</accession>
<reference evidence="3" key="1">
    <citation type="submission" date="2017-05" db="EMBL/GenBank/DDBJ databases">
        <title>Dechlorination kinetics govern the competition between two new strains of the genus Sulfurospirillum.</title>
        <authorList>
            <person name="Buttet G.F."/>
            <person name="Murray A.M."/>
            <person name="Goris T."/>
            <person name="Burion M."/>
            <person name="Lin B."/>
            <person name="Rolle M."/>
            <person name="Maillard J."/>
        </authorList>
    </citation>
    <scope>NUCLEOTIDE SEQUENCE [LARGE SCALE GENOMIC DNA]</scope>
    <source>
        <strain evidence="3">SL2-1</strain>
    </source>
</reference>
<keyword evidence="3" id="KW-1185">Reference proteome</keyword>
<dbReference type="PANTHER" id="PTHR11732">
    <property type="entry name" value="ALDO/KETO REDUCTASE"/>
    <property type="match status" value="1"/>
</dbReference>
<feature type="domain" description="NADP-dependent oxidoreductase" evidence="1">
    <location>
        <begin position="35"/>
        <end position="223"/>
    </location>
</feature>
<evidence type="ECO:0000259" key="1">
    <source>
        <dbReference type="Pfam" id="PF00248"/>
    </source>
</evidence>
<evidence type="ECO:0000313" key="3">
    <source>
        <dbReference type="Proteomes" id="UP000196005"/>
    </source>
</evidence>
<dbReference type="Proteomes" id="UP000196005">
    <property type="component" value="Chromosome"/>
</dbReference>
<dbReference type="InterPro" id="IPR023210">
    <property type="entry name" value="NADP_OxRdtase_dom"/>
</dbReference>
<name>A0A1Y0HMI0_9BACT</name>
<dbReference type="CDD" id="cd19099">
    <property type="entry name" value="AKR_unchar"/>
    <property type="match status" value="1"/>
</dbReference>
<dbReference type="InterPro" id="IPR020471">
    <property type="entry name" value="AKR"/>
</dbReference>
<dbReference type="RefSeq" id="WP_238099220.1">
    <property type="nucleotide sequence ID" value="NZ_CP021416.1"/>
</dbReference>
<evidence type="ECO:0000313" key="2">
    <source>
        <dbReference type="EMBL" id="ARU48545.1"/>
    </source>
</evidence>
<proteinExistence type="predicted"/>
<organism evidence="2 3">
    <name type="scientific">Sulfurospirillum diekertiae</name>
    <dbReference type="NCBI Taxonomy" id="1854492"/>
    <lineage>
        <taxon>Bacteria</taxon>
        <taxon>Pseudomonadati</taxon>
        <taxon>Campylobacterota</taxon>
        <taxon>Epsilonproteobacteria</taxon>
        <taxon>Campylobacterales</taxon>
        <taxon>Sulfurospirillaceae</taxon>
        <taxon>Sulfurospirillum</taxon>
    </lineage>
</organism>
<dbReference type="GO" id="GO:0016491">
    <property type="term" value="F:oxidoreductase activity"/>
    <property type="evidence" value="ECO:0007669"/>
    <property type="project" value="InterPro"/>
</dbReference>
<dbReference type="AlphaFoldDB" id="A0A1Y0HMI0"/>
<dbReference type="KEGG" id="suls:Sdiek1_1381"/>
<gene>
    <name evidence="2" type="ORF">Sdiek1_1381</name>
</gene>
<dbReference type="InterPro" id="IPR036812">
    <property type="entry name" value="NAD(P)_OxRdtase_dom_sf"/>
</dbReference>
<sequence>MRFSHATPEATYGFAKRFAHYKDFYTRHDGLIFSKLGFGTFKKEPYKEENYIFDYKDALKTAIHYGVNVIDTAINYRYQQSEREIGEVLEELFERGDVKREELIICSKGGFVPLDFPFPENPYEWISEHILQKGLATSSDIELDQHCMTPAFLNDSLERSLVNLHVKCLDIYFLHNPETQLTKIGYNHFLKQLEEIFESFEARVREGKIKAYGIAVWNAFTYEEGNSEYINLEEVYDIARKVGGASHHFKYIQLPFNIAKTNAYSVPNQKNV</sequence>
<dbReference type="SUPFAM" id="SSF51430">
    <property type="entry name" value="NAD(P)-linked oxidoreductase"/>
    <property type="match status" value="1"/>
</dbReference>
<protein>
    <recommendedName>
        <fullName evidence="1">NADP-dependent oxidoreductase domain-containing protein</fullName>
    </recommendedName>
</protein>
<dbReference type="EMBL" id="CP021416">
    <property type="protein sequence ID" value="ARU48545.1"/>
    <property type="molecule type" value="Genomic_DNA"/>
</dbReference>
<dbReference type="Pfam" id="PF00248">
    <property type="entry name" value="Aldo_ket_red"/>
    <property type="match status" value="1"/>
</dbReference>